<evidence type="ECO:0000256" key="7">
    <source>
        <dbReference type="ARBA" id="ARBA00022801"/>
    </source>
</evidence>
<dbReference type="Pfam" id="PF23023">
    <property type="entry name" value="Anti-Pycsar_Apyc1"/>
    <property type="match status" value="1"/>
</dbReference>
<evidence type="ECO:0000256" key="5">
    <source>
        <dbReference type="ARBA" id="ARBA00022723"/>
    </source>
</evidence>
<comment type="catalytic activity">
    <reaction evidence="10">
        <text>Endonucleolytic cleavage of RNA, removing extra 3' nucleotides from tRNA precursor, generating 3' termini of tRNAs. A 3'-hydroxy group is left at the tRNA terminus and a 5'-phosphoryl group is left at the trailer molecule.</text>
        <dbReference type="EC" id="3.1.26.11"/>
    </reaction>
</comment>
<keyword evidence="5 10" id="KW-0479">Metal-binding</keyword>
<dbReference type="OrthoDB" id="9800940at2"/>
<feature type="binding site" evidence="10">
    <location>
        <position position="65"/>
    </location>
    <ligand>
        <name>Zn(2+)</name>
        <dbReference type="ChEBI" id="CHEBI:29105"/>
        <label>1</label>
        <note>catalytic</note>
    </ligand>
</feature>
<dbReference type="Proteomes" id="UP000076476">
    <property type="component" value="Unassembled WGS sequence"/>
</dbReference>
<dbReference type="SUPFAM" id="SSF56281">
    <property type="entry name" value="Metallo-hydrolase/oxidoreductase"/>
    <property type="match status" value="1"/>
</dbReference>
<dbReference type="NCBIfam" id="NF000801">
    <property type="entry name" value="PRK00055.1-3"/>
    <property type="match status" value="1"/>
</dbReference>
<protein>
    <recommendedName>
        <fullName evidence="2 10">Ribonuclease Z</fullName>
        <shortName evidence="10">RNase Z</shortName>
        <ecNumber evidence="2 10">3.1.26.11</ecNumber>
    </recommendedName>
    <alternativeName>
        <fullName evidence="10">tRNA 3 endonuclease</fullName>
    </alternativeName>
    <alternativeName>
        <fullName evidence="10">tRNase Z</fullName>
    </alternativeName>
</protein>
<dbReference type="Pfam" id="PF12706">
    <property type="entry name" value="Lactamase_B_2"/>
    <property type="match status" value="1"/>
</dbReference>
<keyword evidence="13" id="KW-1185">Reference proteome</keyword>
<keyword evidence="6 10" id="KW-0255">Endonuclease</keyword>
<comment type="function">
    <text evidence="9 10">Zinc phosphodiesterase, which displays some tRNA 3'-processing endonuclease activity. Probably involved in tRNA maturation, by removing a 3'-trailer from precursor tRNA.</text>
</comment>
<dbReference type="NCBIfam" id="TIGR02651">
    <property type="entry name" value="RNase_Z"/>
    <property type="match status" value="1"/>
</dbReference>
<dbReference type="InterPro" id="IPR001279">
    <property type="entry name" value="Metallo-B-lactamas"/>
</dbReference>
<feature type="binding site" evidence="10">
    <location>
        <position position="141"/>
    </location>
    <ligand>
        <name>Zn(2+)</name>
        <dbReference type="ChEBI" id="CHEBI:29105"/>
        <label>1</label>
        <note>catalytic</note>
    </ligand>
</feature>
<dbReference type="EC" id="3.1.26.11" evidence="2 10"/>
<evidence type="ECO:0000256" key="10">
    <source>
        <dbReference type="HAMAP-Rule" id="MF_01818"/>
    </source>
</evidence>
<reference evidence="12 13" key="1">
    <citation type="submission" date="2016-04" db="EMBL/GenBank/DDBJ databases">
        <title>Draft genome sequence of Aeribacillus pallidus 8m3 from petroleum reservoir.</title>
        <authorList>
            <person name="Poltaraus A.B."/>
            <person name="Nazina T.N."/>
            <person name="Tourova T.P."/>
            <person name="Malakho S.M."/>
            <person name="Korshunova A.V."/>
            <person name="Sokolova D.S."/>
        </authorList>
    </citation>
    <scope>NUCLEOTIDE SEQUENCE [LARGE SCALE GENOMIC DNA]</scope>
    <source>
        <strain evidence="12 13">8m3</strain>
    </source>
</reference>
<keyword evidence="4 10" id="KW-0540">Nuclease</keyword>
<evidence type="ECO:0000256" key="1">
    <source>
        <dbReference type="ARBA" id="ARBA00011738"/>
    </source>
</evidence>
<evidence type="ECO:0000313" key="12">
    <source>
        <dbReference type="EMBL" id="KZN96400.1"/>
    </source>
</evidence>
<dbReference type="Gene3D" id="3.60.15.10">
    <property type="entry name" value="Ribonuclease Z/Hydroxyacylglutathione hydrolase-like"/>
    <property type="match status" value="1"/>
</dbReference>
<dbReference type="FunFam" id="3.60.15.10:FF:000002">
    <property type="entry name" value="Ribonuclease Z"/>
    <property type="match status" value="1"/>
</dbReference>
<feature type="binding site" evidence="10">
    <location>
        <position position="67"/>
    </location>
    <ligand>
        <name>Zn(2+)</name>
        <dbReference type="ChEBI" id="CHEBI:29105"/>
        <label>2</label>
        <note>catalytic</note>
    </ligand>
</feature>
<feature type="binding site" evidence="10">
    <location>
        <position position="212"/>
    </location>
    <ligand>
        <name>Zn(2+)</name>
        <dbReference type="ChEBI" id="CHEBI:29105"/>
        <label>2</label>
        <note>catalytic</note>
    </ligand>
</feature>
<proteinExistence type="inferred from homology"/>
<dbReference type="CDD" id="cd07717">
    <property type="entry name" value="RNaseZ_ZiPD-like_MBL-fold"/>
    <property type="match status" value="1"/>
</dbReference>
<evidence type="ECO:0000256" key="3">
    <source>
        <dbReference type="ARBA" id="ARBA00022694"/>
    </source>
</evidence>
<dbReference type="AlphaFoldDB" id="A0A165XTF5"/>
<dbReference type="InterPro" id="IPR013471">
    <property type="entry name" value="RNase_Z/BN"/>
</dbReference>
<dbReference type="GO" id="GO:0008270">
    <property type="term" value="F:zinc ion binding"/>
    <property type="evidence" value="ECO:0007669"/>
    <property type="project" value="UniProtKB-UniRule"/>
</dbReference>
<dbReference type="RefSeq" id="WP_063388159.1">
    <property type="nucleotide sequence ID" value="NZ_LWBR01000024.1"/>
</dbReference>
<dbReference type="GO" id="GO:0042781">
    <property type="term" value="F:3'-tRNA processing endoribonuclease activity"/>
    <property type="evidence" value="ECO:0007669"/>
    <property type="project" value="UniProtKB-UniRule"/>
</dbReference>
<evidence type="ECO:0000259" key="11">
    <source>
        <dbReference type="Pfam" id="PF12706"/>
    </source>
</evidence>
<dbReference type="STRING" id="33936.AZI98_10135"/>
<comment type="similarity">
    <text evidence="10">Belongs to the RNase Z family.</text>
</comment>
<evidence type="ECO:0000256" key="2">
    <source>
        <dbReference type="ARBA" id="ARBA00012477"/>
    </source>
</evidence>
<dbReference type="InterPro" id="IPR036866">
    <property type="entry name" value="RibonucZ/Hydroxyglut_hydro"/>
</dbReference>
<comment type="caution">
    <text evidence="12">The sequence shown here is derived from an EMBL/GenBank/DDBJ whole genome shotgun (WGS) entry which is preliminary data.</text>
</comment>
<evidence type="ECO:0000313" key="13">
    <source>
        <dbReference type="Proteomes" id="UP000076476"/>
    </source>
</evidence>
<feature type="binding site" evidence="10">
    <location>
        <position position="212"/>
    </location>
    <ligand>
        <name>Zn(2+)</name>
        <dbReference type="ChEBI" id="CHEBI:29105"/>
        <label>1</label>
        <note>catalytic</note>
    </ligand>
</feature>
<keyword evidence="3 10" id="KW-0819">tRNA processing</keyword>
<feature type="binding site" evidence="10">
    <location>
        <position position="270"/>
    </location>
    <ligand>
        <name>Zn(2+)</name>
        <dbReference type="ChEBI" id="CHEBI:29105"/>
        <label>2</label>
        <note>catalytic</note>
    </ligand>
</feature>
<dbReference type="PANTHER" id="PTHR46018">
    <property type="entry name" value="ZINC PHOSPHODIESTERASE ELAC PROTEIN 1"/>
    <property type="match status" value="1"/>
</dbReference>
<feature type="binding site" evidence="10">
    <location>
        <position position="63"/>
    </location>
    <ligand>
        <name>Zn(2+)</name>
        <dbReference type="ChEBI" id="CHEBI:29105"/>
        <label>1</label>
        <note>catalytic</note>
    </ligand>
</feature>
<sequence length="309" mass="34469">MNLYFLGTGAGLPAKHRNVSSIALELLEERGSIWLFDCGEATQHRILYTNIKPAKIEKIFITHLHGDHIYGLPGLLGTRSFHGAESPLVIYGPPGIKAFVEQTLKLSFTHLKYPLITKEIFDDETVFEDDQFIVKVKKLEHGIPSFGYRIIEKDLPGTLLADRLKEIGVKPGPIYKKLKNGETVQIADGRVLNGKDFLGPVKKGRIVSILGDTRYCKQSVGLSKDADVLVHEATFAKDEELLAYNYFHSTTVQAAQIALEANAKTLWLTHISSRYQGEEDCQMLLAEARAVFPEANLAHDFLCVPIPKK</sequence>
<comment type="subunit">
    <text evidence="1 10">Homodimer.</text>
</comment>
<evidence type="ECO:0000256" key="9">
    <source>
        <dbReference type="ARBA" id="ARBA00057812"/>
    </source>
</evidence>
<dbReference type="EMBL" id="LWBR01000024">
    <property type="protein sequence ID" value="KZN96400.1"/>
    <property type="molecule type" value="Genomic_DNA"/>
</dbReference>
<feature type="active site" description="Proton acceptor" evidence="10">
    <location>
        <position position="67"/>
    </location>
</feature>
<organism evidence="12 13">
    <name type="scientific">Aeribacillus pallidus</name>
    <dbReference type="NCBI Taxonomy" id="33936"/>
    <lineage>
        <taxon>Bacteria</taxon>
        <taxon>Bacillati</taxon>
        <taxon>Bacillota</taxon>
        <taxon>Bacilli</taxon>
        <taxon>Bacillales</taxon>
        <taxon>Bacillaceae</taxon>
        <taxon>Aeribacillus</taxon>
    </lineage>
</organism>
<evidence type="ECO:0000256" key="8">
    <source>
        <dbReference type="ARBA" id="ARBA00022833"/>
    </source>
</evidence>
<feature type="binding site" evidence="10">
    <location>
        <position position="68"/>
    </location>
    <ligand>
        <name>Zn(2+)</name>
        <dbReference type="ChEBI" id="CHEBI:29105"/>
        <label>2</label>
        <note>catalytic</note>
    </ligand>
</feature>
<evidence type="ECO:0000256" key="4">
    <source>
        <dbReference type="ARBA" id="ARBA00022722"/>
    </source>
</evidence>
<keyword evidence="8 10" id="KW-0862">Zinc</keyword>
<keyword evidence="7 10" id="KW-0378">Hydrolase</keyword>
<accession>A0A165XTF5</accession>
<feature type="domain" description="Metallo-beta-lactamase" evidence="11">
    <location>
        <begin position="204"/>
        <end position="271"/>
    </location>
</feature>
<gene>
    <name evidence="10" type="primary">rnz</name>
    <name evidence="12" type="ORF">AZI98_10135</name>
</gene>
<dbReference type="GO" id="GO:0042802">
    <property type="term" value="F:identical protein binding"/>
    <property type="evidence" value="ECO:0007669"/>
    <property type="project" value="UniProtKB-ARBA"/>
</dbReference>
<dbReference type="PANTHER" id="PTHR46018:SF2">
    <property type="entry name" value="ZINC PHOSPHODIESTERASE ELAC PROTEIN 1"/>
    <property type="match status" value="1"/>
</dbReference>
<comment type="cofactor">
    <cofactor evidence="10">
        <name>Zn(2+)</name>
        <dbReference type="ChEBI" id="CHEBI:29105"/>
    </cofactor>
    <text evidence="10">Binds 2 Zn(2+) ions.</text>
</comment>
<dbReference type="HAMAP" id="MF_01818">
    <property type="entry name" value="RNase_Z_BN"/>
    <property type="match status" value="1"/>
</dbReference>
<evidence type="ECO:0000256" key="6">
    <source>
        <dbReference type="ARBA" id="ARBA00022759"/>
    </source>
</evidence>
<name>A0A165XTF5_9BACI</name>